<dbReference type="AlphaFoldDB" id="D4DNN7"/>
<dbReference type="EMBL" id="ADBF01000016">
    <property type="protein sequence ID" value="EFE50513.1"/>
    <property type="molecule type" value="Genomic_DNA"/>
</dbReference>
<accession>D4DNN7</accession>
<name>D4DNN7_NEIEG</name>
<organism evidence="1 2">
    <name type="scientific">Neisseria elongata subsp. glycolytica ATCC 29315</name>
    <dbReference type="NCBI Taxonomy" id="546263"/>
    <lineage>
        <taxon>Bacteria</taxon>
        <taxon>Pseudomonadati</taxon>
        <taxon>Pseudomonadota</taxon>
        <taxon>Betaproteobacteria</taxon>
        <taxon>Neisseriales</taxon>
        <taxon>Neisseriaceae</taxon>
        <taxon>Neisseria</taxon>
    </lineage>
</organism>
<protein>
    <submittedName>
        <fullName evidence="1">Uncharacterized protein</fullName>
    </submittedName>
</protein>
<proteinExistence type="predicted"/>
<sequence>MVSEMRYSGTIFFHFAQDEIYQRTFEEAEHFSDGGDDDVFDLRARQHQLQRVGKIFQNDDGGRAAVFQLMLQLARGVERIGVHRHQPRLQDAEKRNRVLQQVGQHNRHALAARQLQDVLQIGGEIFRQLADFGVSERFAHVLKRWLVREFFHTLTEYVGDGLVECLVDFGFYAFFIAVEPGLFHNVRFLG</sequence>
<evidence type="ECO:0000313" key="2">
    <source>
        <dbReference type="Proteomes" id="UP000005536"/>
    </source>
</evidence>
<gene>
    <name evidence="1" type="ORF">NEIELOOT_00670</name>
</gene>
<dbReference type="Proteomes" id="UP000005536">
    <property type="component" value="Unassembled WGS sequence"/>
</dbReference>
<reference evidence="1 2" key="1">
    <citation type="submission" date="2010-02" db="EMBL/GenBank/DDBJ databases">
        <authorList>
            <person name="Weinstock G."/>
            <person name="Sodergren E."/>
            <person name="Clifton S."/>
            <person name="Fulton L."/>
            <person name="Fulton B."/>
            <person name="Courtney L."/>
            <person name="Fronick C."/>
            <person name="Harrison M."/>
            <person name="Strong C."/>
            <person name="Farmer C."/>
            <person name="Delahaunty K."/>
            <person name="Markovic C."/>
            <person name="Hall O."/>
            <person name="Minx P."/>
            <person name="Tomlinson C."/>
            <person name="Mitreva M."/>
            <person name="Nelson J."/>
            <person name="Hou S."/>
            <person name="Wollam A."/>
            <person name="Pepin K.H."/>
            <person name="Johnson M."/>
            <person name="Bhonagiri V."/>
            <person name="Zhang X."/>
            <person name="Suruliraj S."/>
            <person name="Warren W."/>
            <person name="Chinwalla A."/>
            <person name="Mardis E.R."/>
            <person name="Wilson R.K."/>
        </authorList>
    </citation>
    <scope>NUCLEOTIDE SEQUENCE [LARGE SCALE GENOMIC DNA]</scope>
    <source>
        <strain evidence="1 2">ATCC 29315</strain>
    </source>
</reference>
<evidence type="ECO:0000313" key="1">
    <source>
        <dbReference type="EMBL" id="EFE50513.1"/>
    </source>
</evidence>
<comment type="caution">
    <text evidence="1">The sequence shown here is derived from an EMBL/GenBank/DDBJ whole genome shotgun (WGS) entry which is preliminary data.</text>
</comment>